<evidence type="ECO:0000313" key="2">
    <source>
        <dbReference type="Proteomes" id="UP001139488"/>
    </source>
</evidence>
<gene>
    <name evidence="1" type="ORF">LNL84_06190</name>
</gene>
<name>A0A9X2AY95_9VIBR</name>
<dbReference type="InterPro" id="IPR012349">
    <property type="entry name" value="Split_barrel_FMN-bd"/>
</dbReference>
<dbReference type="PANTHER" id="PTHR35802">
    <property type="entry name" value="PROTEASE SYNTHASE AND SPORULATION PROTEIN PAI 2"/>
    <property type="match status" value="1"/>
</dbReference>
<keyword evidence="2" id="KW-1185">Reference proteome</keyword>
<dbReference type="PANTHER" id="PTHR35802:SF1">
    <property type="entry name" value="PROTEASE SYNTHASE AND SPORULATION PROTEIN PAI 2"/>
    <property type="match status" value="1"/>
</dbReference>
<proteinExistence type="predicted"/>
<reference evidence="1" key="1">
    <citation type="submission" date="2021-11" db="EMBL/GenBank/DDBJ databases">
        <title>Vibrio ZSDE26 sp. nov. and Vibrio ZSDZ34 sp. nov., isolated from coastal seawater in Qingdao.</title>
        <authorList>
            <person name="Zhang P."/>
        </authorList>
    </citation>
    <scope>NUCLEOTIDE SEQUENCE</scope>
    <source>
        <strain evidence="1">ZSDZ34</strain>
    </source>
</reference>
<evidence type="ECO:0000313" key="1">
    <source>
        <dbReference type="EMBL" id="MCJ2376422.1"/>
    </source>
</evidence>
<sequence>MHIPAKFKQDDVEELISVIQQYPFATLVSNSVDGLDAMHLPFLLDRVGDELVLKGHIAKANPLWKKVNSGADVLVIFNCPNCYISPNHYPTKAQNGKAVPTWNYVVVHVQGKVSYSHDPEWIYKVIDNLTTIHEAGSDTPWSIEDAPAKFIEKMLPAVVGVEIEVTSIVGQWKLSQNQPSVNKQGVFDSLIAMDDSNSQGVAVMVRAHLE</sequence>
<dbReference type="EMBL" id="JAJNNZ010000004">
    <property type="protein sequence ID" value="MCJ2376422.1"/>
    <property type="molecule type" value="Genomic_DNA"/>
</dbReference>
<dbReference type="Gene3D" id="2.30.110.10">
    <property type="entry name" value="Electron Transport, Fmn-binding Protein, Chain A"/>
    <property type="match status" value="1"/>
</dbReference>
<accession>A0A9X2AY95</accession>
<dbReference type="RefSeq" id="WP_244355919.1">
    <property type="nucleotide sequence ID" value="NZ_JAJNNZ010000004.1"/>
</dbReference>
<dbReference type="PIRSF" id="PIRSF010372">
    <property type="entry name" value="PaiB"/>
    <property type="match status" value="1"/>
</dbReference>
<dbReference type="Proteomes" id="UP001139488">
    <property type="component" value="Unassembled WGS sequence"/>
</dbReference>
<dbReference type="AlphaFoldDB" id="A0A9X2AY95"/>
<dbReference type="SUPFAM" id="SSF50475">
    <property type="entry name" value="FMN-binding split barrel"/>
    <property type="match status" value="1"/>
</dbReference>
<dbReference type="Pfam" id="PF04299">
    <property type="entry name" value="FMN_bind_2"/>
    <property type="match status" value="1"/>
</dbReference>
<organism evidence="1 2">
    <name type="scientific">Vibrio gelatinilyticus</name>
    <dbReference type="NCBI Taxonomy" id="2893468"/>
    <lineage>
        <taxon>Bacteria</taxon>
        <taxon>Pseudomonadati</taxon>
        <taxon>Pseudomonadota</taxon>
        <taxon>Gammaproteobacteria</taxon>
        <taxon>Vibrionales</taxon>
        <taxon>Vibrionaceae</taxon>
        <taxon>Vibrio</taxon>
    </lineage>
</organism>
<dbReference type="InterPro" id="IPR007396">
    <property type="entry name" value="TR_PAI2-type"/>
</dbReference>
<comment type="caution">
    <text evidence="1">The sequence shown here is derived from an EMBL/GenBank/DDBJ whole genome shotgun (WGS) entry which is preliminary data.</text>
</comment>
<protein>
    <submittedName>
        <fullName evidence="1">FMN-binding negative transcriptional regulator</fullName>
    </submittedName>
</protein>